<dbReference type="RefSeq" id="WP_162643816.1">
    <property type="nucleotide sequence ID" value="NZ_CP048286.1"/>
</dbReference>
<evidence type="ECO:0000313" key="1">
    <source>
        <dbReference type="EMBL" id="QHW33819.1"/>
    </source>
</evidence>
<evidence type="ECO:0000313" key="2">
    <source>
        <dbReference type="Proteomes" id="UP000479114"/>
    </source>
</evidence>
<organism evidence="1 2">
    <name type="scientific">Paenibacillus rhizovicinus</name>
    <dbReference type="NCBI Taxonomy" id="2704463"/>
    <lineage>
        <taxon>Bacteria</taxon>
        <taxon>Bacillati</taxon>
        <taxon>Bacillota</taxon>
        <taxon>Bacilli</taxon>
        <taxon>Bacillales</taxon>
        <taxon>Paenibacillaceae</taxon>
        <taxon>Paenibacillus</taxon>
    </lineage>
</organism>
<keyword evidence="2" id="KW-1185">Reference proteome</keyword>
<name>A0A6C0P5N0_9BACL</name>
<sequence>MACDSIPTMTLFQALLDKDCYGDLAVWEPVSARRWVAVSVGHSDGDAPMIMVAVVCDQPITELEEQP</sequence>
<gene>
    <name evidence="1" type="ORF">GZH47_25490</name>
</gene>
<dbReference type="AlphaFoldDB" id="A0A6C0P5N0"/>
<accession>A0A6C0P5N0</accession>
<dbReference type="Proteomes" id="UP000479114">
    <property type="component" value="Chromosome"/>
</dbReference>
<dbReference type="EMBL" id="CP048286">
    <property type="protein sequence ID" value="QHW33819.1"/>
    <property type="molecule type" value="Genomic_DNA"/>
</dbReference>
<proteinExistence type="predicted"/>
<reference evidence="1 2" key="1">
    <citation type="submission" date="2020-02" db="EMBL/GenBank/DDBJ databases">
        <title>Paenibacillus sp. nov., isolated from rhizosphere soil of tomato.</title>
        <authorList>
            <person name="Weon H.-Y."/>
            <person name="Lee S.A."/>
        </authorList>
    </citation>
    <scope>NUCLEOTIDE SEQUENCE [LARGE SCALE GENOMIC DNA]</scope>
    <source>
        <strain evidence="1 2">14171R-81</strain>
    </source>
</reference>
<protein>
    <submittedName>
        <fullName evidence="1">Uncharacterized protein</fullName>
    </submittedName>
</protein>
<dbReference type="KEGG" id="prz:GZH47_25490"/>